<dbReference type="InterPro" id="IPR001611">
    <property type="entry name" value="Leu-rich_rpt"/>
</dbReference>
<dbReference type="GO" id="GO:0005930">
    <property type="term" value="C:axoneme"/>
    <property type="evidence" value="ECO:0007669"/>
    <property type="project" value="UniProtKB-SubCell"/>
</dbReference>
<accession>A0A8S1J8L6</accession>
<dbReference type="OrthoDB" id="544129at2759"/>
<comment type="caution">
    <text evidence="4">The sequence shown here is derived from an EMBL/GenBank/DDBJ whole genome shotgun (WGS) entry which is preliminary data.</text>
</comment>
<keyword evidence="2" id="KW-0732">Signal</keyword>
<organism evidence="4 5">
    <name type="scientific">Ostreobium quekettii</name>
    <dbReference type="NCBI Taxonomy" id="121088"/>
    <lineage>
        <taxon>Eukaryota</taxon>
        <taxon>Viridiplantae</taxon>
        <taxon>Chlorophyta</taxon>
        <taxon>core chlorophytes</taxon>
        <taxon>Ulvophyceae</taxon>
        <taxon>TCBD clade</taxon>
        <taxon>Bryopsidales</taxon>
        <taxon>Ostreobineae</taxon>
        <taxon>Ostreobiaceae</taxon>
        <taxon>Ostreobium</taxon>
    </lineage>
</organism>
<dbReference type="Pfam" id="PF25372">
    <property type="entry name" value="DUF7885"/>
    <property type="match status" value="1"/>
</dbReference>
<evidence type="ECO:0000313" key="4">
    <source>
        <dbReference type="EMBL" id="CAD7704060.1"/>
    </source>
</evidence>
<proteinExistence type="predicted"/>
<dbReference type="InterPro" id="IPR032675">
    <property type="entry name" value="LRR_dom_sf"/>
</dbReference>
<comment type="subcellular location">
    <subcellularLocation>
        <location evidence="1">Cytoplasm</location>
        <location evidence="1">Cytoskeleton</location>
        <location evidence="1">Cilium axoneme</location>
    </subcellularLocation>
</comment>
<keyword evidence="5" id="KW-1185">Reference proteome</keyword>
<dbReference type="InterPro" id="IPR006553">
    <property type="entry name" value="Leu-rich_rpt_Cys-con_subtyp"/>
</dbReference>
<feature type="signal peptide" evidence="2">
    <location>
        <begin position="1"/>
        <end position="15"/>
    </location>
</feature>
<dbReference type="GO" id="GO:0031146">
    <property type="term" value="P:SCF-dependent proteasomal ubiquitin-dependent protein catabolic process"/>
    <property type="evidence" value="ECO:0007669"/>
    <property type="project" value="TreeGrafter"/>
</dbReference>
<dbReference type="GO" id="GO:0019005">
    <property type="term" value="C:SCF ubiquitin ligase complex"/>
    <property type="evidence" value="ECO:0007669"/>
    <property type="project" value="TreeGrafter"/>
</dbReference>
<feature type="chain" id="PRO_5035822637" description="F-box/LRR-repeat protein 15-like leucin rich repeat domain-containing protein" evidence="2">
    <location>
        <begin position="16"/>
        <end position="442"/>
    </location>
</feature>
<dbReference type="SMART" id="SM00367">
    <property type="entry name" value="LRR_CC"/>
    <property type="match status" value="9"/>
</dbReference>
<gene>
    <name evidence="4" type="ORF">OSTQU699_LOCUS9417</name>
</gene>
<reference evidence="4" key="1">
    <citation type="submission" date="2020-12" db="EMBL/GenBank/DDBJ databases">
        <authorList>
            <person name="Iha C."/>
        </authorList>
    </citation>
    <scope>NUCLEOTIDE SEQUENCE</scope>
</reference>
<dbReference type="Gene3D" id="3.80.10.10">
    <property type="entry name" value="Ribonuclease Inhibitor"/>
    <property type="match status" value="4"/>
</dbReference>
<dbReference type="AlphaFoldDB" id="A0A8S1J8L6"/>
<evidence type="ECO:0000259" key="3">
    <source>
        <dbReference type="Pfam" id="PF25372"/>
    </source>
</evidence>
<name>A0A8S1J8L6_9CHLO</name>
<evidence type="ECO:0000256" key="2">
    <source>
        <dbReference type="SAM" id="SignalP"/>
    </source>
</evidence>
<dbReference type="InterPro" id="IPR057207">
    <property type="entry name" value="FBXL15_LRR"/>
</dbReference>
<protein>
    <recommendedName>
        <fullName evidence="3">F-box/LRR-repeat protein 15-like leucin rich repeat domain-containing protein</fullName>
    </recommendedName>
</protein>
<dbReference type="EMBL" id="CAJHUC010002616">
    <property type="protein sequence ID" value="CAD7704060.1"/>
    <property type="molecule type" value="Genomic_DNA"/>
</dbReference>
<dbReference type="SUPFAM" id="SSF52058">
    <property type="entry name" value="L domain-like"/>
    <property type="match status" value="1"/>
</dbReference>
<sequence>MHAAWALPFVQQWTAEVACWLRGALRVLSGVAMGGPGGEADRPQAGGTANAVGGAAREPEACVPSWADLPMDIFFRVMAFLPQHSPSLGSMRLTNAHWRKGVSAGLQSIVLRGQDPEGAMAWVADSHPLLTVLDAKAMGPSLTNAALAHVSSLFKLTNISLSCCKHVDGDGLSALSGLTHLTSLELRECTGLTDLSPVGPLSQLNHLDLSHCEQLTDDGLGPICGLTCLQSLSVYRCRRVSNAGLNAVSGLTGLTMLDVGGCERVSHEGLSVLGPLTALAKLSIRADPMKWDSDPIGVSGLQHITHLTSLKCLDLCWRYRITNSGLERLSALTNLEELHLAHCRRISDQGVLVLTASLTNLTSIDLWGCVKITDSALEGITALRALRHIDLSQCHRVTDKGVPKLRKLPKLAHLNVSRCTKITDVGLRVLDDLTSLTRLVPP</sequence>
<evidence type="ECO:0000256" key="1">
    <source>
        <dbReference type="ARBA" id="ARBA00004430"/>
    </source>
</evidence>
<evidence type="ECO:0000313" key="5">
    <source>
        <dbReference type="Proteomes" id="UP000708148"/>
    </source>
</evidence>
<feature type="domain" description="F-box/LRR-repeat protein 15-like leucin rich repeat" evidence="3">
    <location>
        <begin position="357"/>
        <end position="430"/>
    </location>
</feature>
<dbReference type="Pfam" id="PF13516">
    <property type="entry name" value="LRR_6"/>
    <property type="match status" value="2"/>
</dbReference>
<dbReference type="PANTHER" id="PTHR13318">
    <property type="entry name" value="PARTNER OF PAIRED, ISOFORM B-RELATED"/>
    <property type="match status" value="1"/>
</dbReference>
<dbReference type="Proteomes" id="UP000708148">
    <property type="component" value="Unassembled WGS sequence"/>
</dbReference>